<dbReference type="InterPro" id="IPR006102">
    <property type="entry name" value="Ig-like_GH2"/>
</dbReference>
<feature type="domain" description="Glycoside hydrolase family 2 immunoglobulin-like beta-sandwich" evidence="4">
    <location>
        <begin position="173"/>
        <end position="290"/>
    </location>
</feature>
<dbReference type="Gene3D" id="2.60.120.260">
    <property type="entry name" value="Galactose-binding domain-like"/>
    <property type="match status" value="1"/>
</dbReference>
<dbReference type="OrthoDB" id="38162at2157"/>
<evidence type="ECO:0000256" key="1">
    <source>
        <dbReference type="ARBA" id="ARBA00007401"/>
    </source>
</evidence>
<dbReference type="RefSeq" id="WP_087713963.1">
    <property type="nucleotide sequence ID" value="NZ_MWPH01000001.1"/>
</dbReference>
<dbReference type="SUPFAM" id="SSF51445">
    <property type="entry name" value="(Trans)glycosidases"/>
    <property type="match status" value="1"/>
</dbReference>
<dbReference type="InterPro" id="IPR006103">
    <property type="entry name" value="Glyco_hydro_2_cat"/>
</dbReference>
<dbReference type="SUPFAM" id="SSF49785">
    <property type="entry name" value="Galactose-binding domain-like"/>
    <property type="match status" value="1"/>
</dbReference>
<dbReference type="InterPro" id="IPR008979">
    <property type="entry name" value="Galactose-bd-like_sf"/>
</dbReference>
<dbReference type="Pfam" id="PF02836">
    <property type="entry name" value="Glyco_hydro_2_C"/>
    <property type="match status" value="1"/>
</dbReference>
<sequence length="936" mass="103607">MTSSNDYRQETNLNGTWQFVTDPNDSGGEQQWYEPGQHWPDRAQSVDVPSAWQELEAYREYTGTAWYRRTVALESVPDHDESEPTRTLLRFGAVDYEATVWVNGERIGTNRGGYLPFALDATDVLSAGENTIVVSVTDPEDLSEIPHGKQGEPWYQRVSGIWQDVTLAFVPETRVEMLRATPDLETDSVELALETTATTADVLAADVTATVVVSREGDDVARAEAPLETDGSASVSLEIDDPNYWTPENPTLYDVGVTLERTDASDAGSDSSDDADSTVLDRYTDYFGMRSVASRNGRIYLNGEPYFIRGALEQGYYPETLYRPFDDDWFETEVQLAKDLGFNLLRKHIKPAHPDFLEQADRQGLLVWEEPANPTVHSERSKREVREQLEGLLERDYNRPSVVIWSIYNEEWGIGNPQGLDVETSLWEDEAKQQYLAELYAETKAADPTRLVCDNSGWAHVATDVNDYHRYFVSPDRAEAWASDLDRISDRPEANYAATVTDPQDAPIIISEFGTWGLCDAPAIEASSDGRPPWLDYEFLEAGLKRPEGYRERFDETSLSAAFETVDELVEAWQWRQFRSNADVIEQMRTRDEIAGYVITEFSDIEWEFNGILDYRREPKAFTDEFARLNAPVAVSLEFDSRVVWDDGSITADAVVINDTNEQLEETLSWRIGEYSDQQSVTVEPASTTRLEDCLTIDAPAVEDVTSVTATLEFGDARTDAAVTVVSRAAFDGSITAVAGEPSIYVAPALQASIGAALEYRGVTVVDVITDSDGDTVDLVITSETTDAVLEYAADGGDVVLLADGDGTVTDETVFDYRDLPEDESWNLVASLLYAVDDDFEELLGRVLGWELEGLYPYTVATDMPAAAAVSVGSVEGWLANASATIAGREYGDGRVRLCTFRLAGALGDGPTAHRGNEQPMAAALLETLLADALEG</sequence>
<evidence type="ECO:0000256" key="3">
    <source>
        <dbReference type="ARBA" id="ARBA00023295"/>
    </source>
</evidence>
<dbReference type="Pfam" id="PF02837">
    <property type="entry name" value="Glyco_hydro_2_N"/>
    <property type="match status" value="1"/>
</dbReference>
<comment type="caution">
    <text evidence="7">The sequence shown here is derived from an EMBL/GenBank/DDBJ whole genome shotgun (WGS) entry which is preliminary data.</text>
</comment>
<evidence type="ECO:0000313" key="8">
    <source>
        <dbReference type="Proteomes" id="UP000196084"/>
    </source>
</evidence>
<dbReference type="Proteomes" id="UP000196084">
    <property type="component" value="Unassembled WGS sequence"/>
</dbReference>
<evidence type="ECO:0000256" key="2">
    <source>
        <dbReference type="ARBA" id="ARBA00022801"/>
    </source>
</evidence>
<dbReference type="Gene3D" id="3.20.20.80">
    <property type="entry name" value="Glycosidases"/>
    <property type="match status" value="1"/>
</dbReference>
<accession>A0A202EC86</accession>
<name>A0A202EC86_9EURY</name>
<gene>
    <name evidence="7" type="ORF">B2G88_03305</name>
</gene>
<keyword evidence="8" id="KW-1185">Reference proteome</keyword>
<evidence type="ECO:0000259" key="4">
    <source>
        <dbReference type="Pfam" id="PF00703"/>
    </source>
</evidence>
<organism evidence="7 8">
    <name type="scientific">Natronolimnobius baerhuensis</name>
    <dbReference type="NCBI Taxonomy" id="253108"/>
    <lineage>
        <taxon>Archaea</taxon>
        <taxon>Methanobacteriati</taxon>
        <taxon>Methanobacteriota</taxon>
        <taxon>Stenosarchaea group</taxon>
        <taxon>Halobacteria</taxon>
        <taxon>Halobacteriales</taxon>
        <taxon>Natrialbaceae</taxon>
        <taxon>Natronolimnobius</taxon>
    </lineage>
</organism>
<evidence type="ECO:0000259" key="6">
    <source>
        <dbReference type="Pfam" id="PF02837"/>
    </source>
</evidence>
<dbReference type="InterPro" id="IPR036156">
    <property type="entry name" value="Beta-gal/glucu_dom_sf"/>
</dbReference>
<evidence type="ECO:0000259" key="5">
    <source>
        <dbReference type="Pfam" id="PF02836"/>
    </source>
</evidence>
<comment type="similarity">
    <text evidence="1">Belongs to the glycosyl hydrolase 2 family.</text>
</comment>
<dbReference type="EMBL" id="MWPH01000001">
    <property type="protein sequence ID" value="OVE85854.1"/>
    <property type="molecule type" value="Genomic_DNA"/>
</dbReference>
<dbReference type="SUPFAM" id="SSF49303">
    <property type="entry name" value="beta-Galactosidase/glucuronidase domain"/>
    <property type="match status" value="1"/>
</dbReference>
<dbReference type="InterPro" id="IPR006101">
    <property type="entry name" value="Glyco_hydro_2"/>
</dbReference>
<dbReference type="AlphaFoldDB" id="A0A202EC86"/>
<keyword evidence="2" id="KW-0378">Hydrolase</keyword>
<reference evidence="7 8" key="1">
    <citation type="submission" date="2017-02" db="EMBL/GenBank/DDBJ databases">
        <title>Natronthermophilus aegyptiacus gen. nov.,sp. nov., an aerobic, extremely halophilic alkalithermophilic archaeon isolated from the athalassohaline Wadi An Natrun, Egypt.</title>
        <authorList>
            <person name="Zhao B."/>
        </authorList>
    </citation>
    <scope>NUCLEOTIDE SEQUENCE [LARGE SCALE GENOMIC DNA]</scope>
    <source>
        <strain evidence="7 8">CGMCC 1.3597</strain>
    </source>
</reference>
<dbReference type="InterPro" id="IPR006104">
    <property type="entry name" value="Glyco_hydro_2_N"/>
</dbReference>
<dbReference type="PANTHER" id="PTHR42732:SF3">
    <property type="entry name" value="HYDROLASE"/>
    <property type="match status" value="1"/>
</dbReference>
<evidence type="ECO:0000313" key="7">
    <source>
        <dbReference type="EMBL" id="OVE85854.1"/>
    </source>
</evidence>
<protein>
    <submittedName>
        <fullName evidence="7">Beta-galactosidase</fullName>
    </submittedName>
</protein>
<dbReference type="GO" id="GO:0005975">
    <property type="term" value="P:carbohydrate metabolic process"/>
    <property type="evidence" value="ECO:0007669"/>
    <property type="project" value="InterPro"/>
</dbReference>
<dbReference type="InterPro" id="IPR017853">
    <property type="entry name" value="GH"/>
</dbReference>
<dbReference type="PRINTS" id="PR00132">
    <property type="entry name" value="GLHYDRLASE2"/>
</dbReference>
<dbReference type="Gene3D" id="2.60.40.10">
    <property type="entry name" value="Immunoglobulins"/>
    <property type="match status" value="1"/>
</dbReference>
<feature type="domain" description="Glycosyl hydrolases family 2 sugar binding" evidence="6">
    <location>
        <begin position="12"/>
        <end position="169"/>
    </location>
</feature>
<dbReference type="InterPro" id="IPR051913">
    <property type="entry name" value="GH2_Domain-Containing"/>
</dbReference>
<proteinExistence type="inferred from homology"/>
<dbReference type="PANTHER" id="PTHR42732">
    <property type="entry name" value="BETA-GALACTOSIDASE"/>
    <property type="match status" value="1"/>
</dbReference>
<keyword evidence="3" id="KW-0326">Glycosidase</keyword>
<dbReference type="GO" id="GO:0004553">
    <property type="term" value="F:hydrolase activity, hydrolyzing O-glycosyl compounds"/>
    <property type="evidence" value="ECO:0007669"/>
    <property type="project" value="InterPro"/>
</dbReference>
<dbReference type="Pfam" id="PF00703">
    <property type="entry name" value="Glyco_hydro_2"/>
    <property type="match status" value="1"/>
</dbReference>
<feature type="domain" description="Glycoside hydrolase family 2 catalytic" evidence="5">
    <location>
        <begin position="294"/>
        <end position="514"/>
    </location>
</feature>
<dbReference type="InterPro" id="IPR013783">
    <property type="entry name" value="Ig-like_fold"/>
</dbReference>